<sequence>MVFSQLLLEPADSLVLTGDVDADKQTIALLLKRRRRTFGALSRSGPVHRRVSQPLCFTQKHSVRSTLAVAGHEQPEATLAQNFRDSALIRLPAQAATIWACGSA</sequence>
<organism evidence="1 2">
    <name type="scientific">Kineosporia babensis</name>
    <dbReference type="NCBI Taxonomy" id="499548"/>
    <lineage>
        <taxon>Bacteria</taxon>
        <taxon>Bacillati</taxon>
        <taxon>Actinomycetota</taxon>
        <taxon>Actinomycetes</taxon>
        <taxon>Kineosporiales</taxon>
        <taxon>Kineosporiaceae</taxon>
        <taxon>Kineosporia</taxon>
    </lineage>
</organism>
<evidence type="ECO:0000313" key="1">
    <source>
        <dbReference type="EMBL" id="MCD5312412.1"/>
    </source>
</evidence>
<dbReference type="EMBL" id="JAJOMB010000007">
    <property type="protein sequence ID" value="MCD5312412.1"/>
    <property type="molecule type" value="Genomic_DNA"/>
</dbReference>
<dbReference type="RefSeq" id="WP_231442583.1">
    <property type="nucleotide sequence ID" value="NZ_JAJOMB010000007.1"/>
</dbReference>
<name>A0A9X1NCG3_9ACTN</name>
<dbReference type="AlphaFoldDB" id="A0A9X1NCG3"/>
<accession>A0A9X1NCG3</accession>
<gene>
    <name evidence="1" type="ORF">LR394_16000</name>
</gene>
<keyword evidence="2" id="KW-1185">Reference proteome</keyword>
<dbReference type="Proteomes" id="UP001138997">
    <property type="component" value="Unassembled WGS sequence"/>
</dbReference>
<protein>
    <submittedName>
        <fullName evidence="1">Uncharacterized protein</fullName>
    </submittedName>
</protein>
<evidence type="ECO:0000313" key="2">
    <source>
        <dbReference type="Proteomes" id="UP001138997"/>
    </source>
</evidence>
<proteinExistence type="predicted"/>
<reference evidence="1" key="1">
    <citation type="submission" date="2021-11" db="EMBL/GenBank/DDBJ databases">
        <title>Streptomyces corallinus and Kineosporia corallina sp. nov., two new coral-derived marine actinobacteria.</title>
        <authorList>
            <person name="Buangrab K."/>
            <person name="Sutthacheep M."/>
            <person name="Yeemin T."/>
            <person name="Harunari E."/>
            <person name="Igarashi Y."/>
            <person name="Sripreechasak P."/>
            <person name="Kanchanasin P."/>
            <person name="Tanasupawat S."/>
            <person name="Phongsopitanun W."/>
        </authorList>
    </citation>
    <scope>NUCLEOTIDE SEQUENCE</scope>
    <source>
        <strain evidence="1">JCM 31032</strain>
    </source>
</reference>
<comment type="caution">
    <text evidence="1">The sequence shown here is derived from an EMBL/GenBank/DDBJ whole genome shotgun (WGS) entry which is preliminary data.</text>
</comment>